<evidence type="ECO:0000313" key="2">
    <source>
        <dbReference type="EMBL" id="CAB1451623.1"/>
    </source>
</evidence>
<evidence type="ECO:0000313" key="3">
    <source>
        <dbReference type="Proteomes" id="UP001153269"/>
    </source>
</evidence>
<dbReference type="Proteomes" id="UP001153269">
    <property type="component" value="Unassembled WGS sequence"/>
</dbReference>
<dbReference type="EMBL" id="CADEAL010004094">
    <property type="protein sequence ID" value="CAB1451623.1"/>
    <property type="molecule type" value="Genomic_DNA"/>
</dbReference>
<accession>A0A9N7VIL6</accession>
<gene>
    <name evidence="2" type="ORF">PLEPLA_LOCUS39317</name>
</gene>
<evidence type="ECO:0000256" key="1">
    <source>
        <dbReference type="SAM" id="MobiDB-lite"/>
    </source>
</evidence>
<reference evidence="2" key="1">
    <citation type="submission" date="2020-03" db="EMBL/GenBank/DDBJ databases">
        <authorList>
            <person name="Weist P."/>
        </authorList>
    </citation>
    <scope>NUCLEOTIDE SEQUENCE</scope>
</reference>
<feature type="region of interest" description="Disordered" evidence="1">
    <location>
        <begin position="172"/>
        <end position="205"/>
    </location>
</feature>
<name>A0A9N7VIL6_PLEPL</name>
<feature type="region of interest" description="Disordered" evidence="1">
    <location>
        <begin position="1"/>
        <end position="64"/>
    </location>
</feature>
<proteinExistence type="predicted"/>
<organism evidence="2 3">
    <name type="scientific">Pleuronectes platessa</name>
    <name type="common">European plaice</name>
    <dbReference type="NCBI Taxonomy" id="8262"/>
    <lineage>
        <taxon>Eukaryota</taxon>
        <taxon>Metazoa</taxon>
        <taxon>Chordata</taxon>
        <taxon>Craniata</taxon>
        <taxon>Vertebrata</taxon>
        <taxon>Euteleostomi</taxon>
        <taxon>Actinopterygii</taxon>
        <taxon>Neopterygii</taxon>
        <taxon>Teleostei</taxon>
        <taxon>Neoteleostei</taxon>
        <taxon>Acanthomorphata</taxon>
        <taxon>Carangaria</taxon>
        <taxon>Pleuronectiformes</taxon>
        <taxon>Pleuronectoidei</taxon>
        <taxon>Pleuronectidae</taxon>
        <taxon>Pleuronectes</taxon>
    </lineage>
</organism>
<keyword evidence="3" id="KW-1185">Reference proteome</keyword>
<comment type="caution">
    <text evidence="2">The sequence shown here is derived from an EMBL/GenBank/DDBJ whole genome shotgun (WGS) entry which is preliminary data.</text>
</comment>
<protein>
    <submittedName>
        <fullName evidence="2">Uncharacterized protein</fullName>
    </submittedName>
</protein>
<sequence length="205" mass="21987">MKRTDTKPNQQRRPSIDRVSASSLPGSPGAPRVNERGGASRSDLNAGSRRSAQTRRAEPGRLLSRRSSLGCIGRGEERRVPVTAGRGVYVSTVHNPARNKIPHPQKRFKQHGSVLPQSVTRMIRDVQLVSVGRCCYAPAAPVVVGVYAGMPKVSSTVRMLGCAGSPVHCLAPKAPTQPYSQPPDVRPRPDQSAARHASNHQAAPS</sequence>
<feature type="compositionally biased region" description="Polar residues" evidence="1">
    <location>
        <begin position="42"/>
        <end position="51"/>
    </location>
</feature>
<dbReference type="AlphaFoldDB" id="A0A9N7VIL6"/>
<feature type="compositionally biased region" description="Low complexity" evidence="1">
    <location>
        <begin position="20"/>
        <end position="31"/>
    </location>
</feature>